<name>U6K5J9_9EIME</name>
<feature type="region of interest" description="Disordered" evidence="1">
    <location>
        <begin position="110"/>
        <end position="194"/>
    </location>
</feature>
<reference evidence="2" key="2">
    <citation type="submission" date="2013-10" db="EMBL/GenBank/DDBJ databases">
        <authorList>
            <person name="Aslett M."/>
        </authorList>
    </citation>
    <scope>NUCLEOTIDE SEQUENCE [LARGE SCALE GENOMIC DNA]</scope>
    <source>
        <strain evidence="2">Houghton</strain>
    </source>
</reference>
<evidence type="ECO:0000256" key="1">
    <source>
        <dbReference type="SAM" id="MobiDB-lite"/>
    </source>
</evidence>
<sequence>MLLEVAGEFTVPNIRSKEELQEVLLAKNYVLDLRGTEIRMSDSVRREVYQALGVVEEDGVDLVKRSIFLNGSIANAPPGSNELVRCFLRRGTREEHFSLLRELAKRRRAELEGDVTKRGATRQQRATGGKIAQKHADRQTQSADLIRGQNGADSSGGAAADTQGDEKGEMKSSGSMEGAGAVAGNEGKGSNYLQQPCDELTTFRSATTASELGTFR</sequence>
<evidence type="ECO:0000313" key="2">
    <source>
        <dbReference type="EMBL" id="CDJ33099.1"/>
    </source>
</evidence>
<accession>U6K5J9</accession>
<dbReference type="OrthoDB" id="346553at2759"/>
<gene>
    <name evidence="2" type="ORF">EMH_0014720</name>
</gene>
<organism evidence="2 3">
    <name type="scientific">Eimeria mitis</name>
    <dbReference type="NCBI Taxonomy" id="44415"/>
    <lineage>
        <taxon>Eukaryota</taxon>
        <taxon>Sar</taxon>
        <taxon>Alveolata</taxon>
        <taxon>Apicomplexa</taxon>
        <taxon>Conoidasida</taxon>
        <taxon>Coccidia</taxon>
        <taxon>Eucoccidiorida</taxon>
        <taxon>Eimeriorina</taxon>
        <taxon>Eimeriidae</taxon>
        <taxon>Eimeria</taxon>
    </lineage>
</organism>
<dbReference type="AlphaFoldDB" id="U6K5J9"/>
<dbReference type="VEuPathDB" id="ToxoDB:EMH_0014720"/>
<protein>
    <submittedName>
        <fullName evidence="2">Uncharacterized protein</fullName>
    </submittedName>
</protein>
<dbReference type="Proteomes" id="UP000030744">
    <property type="component" value="Unassembled WGS sequence"/>
</dbReference>
<feature type="compositionally biased region" description="Low complexity" evidence="1">
    <location>
        <begin position="151"/>
        <end position="161"/>
    </location>
</feature>
<dbReference type="EMBL" id="HG684853">
    <property type="protein sequence ID" value="CDJ33099.1"/>
    <property type="molecule type" value="Genomic_DNA"/>
</dbReference>
<proteinExistence type="predicted"/>
<keyword evidence="3" id="KW-1185">Reference proteome</keyword>
<dbReference type="RefSeq" id="XP_013355663.1">
    <property type="nucleotide sequence ID" value="XM_013500209.1"/>
</dbReference>
<dbReference type="GeneID" id="25376431"/>
<reference evidence="2" key="1">
    <citation type="submission" date="2013-10" db="EMBL/GenBank/DDBJ databases">
        <title>Genomic analysis of the causative agents of coccidiosis in chickens.</title>
        <authorList>
            <person name="Reid A.J."/>
            <person name="Blake D."/>
            <person name="Billington K."/>
            <person name="Browne H."/>
            <person name="Dunn M."/>
            <person name="Hung S."/>
            <person name="Kawahara F."/>
            <person name="Miranda-Saavedra D."/>
            <person name="Mourier T."/>
            <person name="Nagra H."/>
            <person name="Otto T.D."/>
            <person name="Rawlings N."/>
            <person name="Sanchez A."/>
            <person name="Sanders M."/>
            <person name="Subramaniam C."/>
            <person name="Tay Y."/>
            <person name="Dear P."/>
            <person name="Doerig C."/>
            <person name="Gruber A."/>
            <person name="Parkinson J."/>
            <person name="Shirley M."/>
            <person name="Wan K.L."/>
            <person name="Berriman M."/>
            <person name="Tomley F."/>
            <person name="Pain A."/>
        </authorList>
    </citation>
    <scope>NUCLEOTIDE SEQUENCE [LARGE SCALE GENOMIC DNA]</scope>
    <source>
        <strain evidence="2">Houghton</strain>
    </source>
</reference>
<evidence type="ECO:0000313" key="3">
    <source>
        <dbReference type="Proteomes" id="UP000030744"/>
    </source>
</evidence>